<evidence type="ECO:0000256" key="2">
    <source>
        <dbReference type="SAM" id="Phobius"/>
    </source>
</evidence>
<dbReference type="AlphaFoldDB" id="A0A454APD2"/>
<sequence length="555" mass="65538">MVFILSFIIIFNYMNKTLSSSEAKIALISLIVFLVICSIIAIVIVFFLVRNNKIKKIKKQADSVYKFLSSKTTNGSVTISRFKSVAQSQGDYKKHLSELVSLNDEMKKIYKPLFAVCNQIKANAKKRFSDLKLEFDRLNDLYAEYKKLWDRFNQKSEKLNIHWGIVDSISSKLSSILLELEKYIYKNKSNLTHTYNLLADELDELQKNNFAFEDKKINVEITNVSAEINEYEKRVYSFCKKVDVMVKLEKAIFELIPKILESQSFDYKFESSLAELKNDLKKLQNNFTTSPYQELLRETKAIYFKYFTLLKHNKLDSEFKSFIKNKFSLLKEEIEKINNYIDSFISKTKEESFYKNTIKQDYLSTIVFWENLVKDFEVLKNKVDNDKEIGLLELQTFLEEYSELLKSLNKVISKYDYLSIKSIYDKIYLDINNQWCHRLLNLRDILEKLFENNELFRKLILLNKEINKDFSEKQYIDLSSELWTKWTILLCTVYKKVYTQYAYKSMIDALTEKMAQLSSINGSEIEEYMLYIDSNIVSFKFKEAFELLAAAIKGK</sequence>
<dbReference type="Proteomes" id="UP000008713">
    <property type="component" value="Chromosome"/>
</dbReference>
<protein>
    <submittedName>
        <fullName evidence="3">Putative membrane protein</fullName>
    </submittedName>
</protein>
<dbReference type="KEGG" id="mbv:MBOVPG45_0139"/>
<evidence type="ECO:0000313" key="4">
    <source>
        <dbReference type="Proteomes" id="UP000008713"/>
    </source>
</evidence>
<keyword evidence="2" id="KW-1133">Transmembrane helix</keyword>
<dbReference type="EMBL" id="CP002188">
    <property type="protein sequence ID" value="ADR24929.1"/>
    <property type="molecule type" value="Genomic_DNA"/>
</dbReference>
<feature type="transmembrane region" description="Helical" evidence="2">
    <location>
        <begin position="25"/>
        <end position="49"/>
    </location>
</feature>
<proteinExistence type="predicted"/>
<organism evidence="3 4">
    <name type="scientific">Mycoplasmopsis bovis (strain ATCC 25523 / DSM 22781 / NCTC 10131 / PG45)</name>
    <name type="common">Mycoplasma bovis</name>
    <dbReference type="NCBI Taxonomy" id="289397"/>
    <lineage>
        <taxon>Bacteria</taxon>
        <taxon>Bacillati</taxon>
        <taxon>Mycoplasmatota</taxon>
        <taxon>Mycoplasmoidales</taxon>
        <taxon>Metamycoplasmataceae</taxon>
        <taxon>Mycoplasmopsis</taxon>
    </lineage>
</organism>
<evidence type="ECO:0000256" key="1">
    <source>
        <dbReference type="SAM" id="Coils"/>
    </source>
</evidence>
<reference evidence="3 4" key="1">
    <citation type="journal article" date="2011" name="Infect. Immun.">
        <title>Complete genome sequence of Mycoplasma bovis type strain PG45 (ATCC 25523).</title>
        <authorList>
            <person name="Wise K.S."/>
            <person name="Calcutt M.J."/>
            <person name="Foecking M.F."/>
            <person name="Roske K."/>
            <person name="Madupu R."/>
            <person name="Methe B.A."/>
        </authorList>
    </citation>
    <scope>NUCLEOTIDE SEQUENCE [LARGE SCALE GENOMIC DNA]</scope>
    <source>
        <strain evidence="4">ATCC 25523 / DSM 22781 / NCTC 10131 / PG45</strain>
    </source>
</reference>
<feature type="coiled-coil region" evidence="1">
    <location>
        <begin position="188"/>
        <end position="215"/>
    </location>
</feature>
<evidence type="ECO:0000313" key="3">
    <source>
        <dbReference type="EMBL" id="ADR24929.1"/>
    </source>
</evidence>
<keyword evidence="2" id="KW-0472">Membrane</keyword>
<keyword evidence="1" id="KW-0175">Coiled coil</keyword>
<name>A0A454APD2_MYCBG</name>
<gene>
    <name evidence="3" type="ordered locus">MBOVPG45_0139</name>
</gene>
<accession>A0A454APD2</accession>
<keyword evidence="2" id="KW-0812">Transmembrane</keyword>